<gene>
    <name evidence="1" type="ORF">HaLaN_31953</name>
</gene>
<dbReference type="AlphaFoldDB" id="A0A6A0AKY3"/>
<reference evidence="1 2" key="1">
    <citation type="submission" date="2020-02" db="EMBL/GenBank/DDBJ databases">
        <title>Draft genome sequence of Haematococcus lacustris strain NIES-144.</title>
        <authorList>
            <person name="Morimoto D."/>
            <person name="Nakagawa S."/>
            <person name="Yoshida T."/>
            <person name="Sawayama S."/>
        </authorList>
    </citation>
    <scope>NUCLEOTIDE SEQUENCE [LARGE SCALE GENOMIC DNA]</scope>
    <source>
        <strain evidence="1 2">NIES-144</strain>
    </source>
</reference>
<evidence type="ECO:0000313" key="1">
    <source>
        <dbReference type="EMBL" id="GFH32694.1"/>
    </source>
</evidence>
<comment type="caution">
    <text evidence="1">The sequence shown here is derived from an EMBL/GenBank/DDBJ whole genome shotgun (WGS) entry which is preliminary data.</text>
</comment>
<sequence>QGGRAHVAVNWFRHISFRVYSRPVCSLVEGREEADAQTAKLAAAQHEVYATRQRRQAASRRLARLDEARAVDSEKLTAHLEALRGARTALKDEVQLAYTDILGWLSGRVMFARCGRKDSNTAGTVLTSSGVKARPRLPGARCAVSNVRLSGGSACHVGQKFSHSSAPGPCSNDHRFYHTRTAAAGALFKYKRGAERPSVRAS</sequence>
<feature type="non-terminal residue" evidence="1">
    <location>
        <position position="1"/>
    </location>
</feature>
<protein>
    <submittedName>
        <fullName evidence="1">Uncharacterized protein</fullName>
    </submittedName>
</protein>
<dbReference type="Proteomes" id="UP000485058">
    <property type="component" value="Unassembled WGS sequence"/>
</dbReference>
<name>A0A6A0AKY3_HAELA</name>
<proteinExistence type="predicted"/>
<dbReference type="EMBL" id="BLLF01006985">
    <property type="protein sequence ID" value="GFH32694.1"/>
    <property type="molecule type" value="Genomic_DNA"/>
</dbReference>
<evidence type="ECO:0000313" key="2">
    <source>
        <dbReference type="Proteomes" id="UP000485058"/>
    </source>
</evidence>
<accession>A0A6A0AKY3</accession>
<organism evidence="1 2">
    <name type="scientific">Haematococcus lacustris</name>
    <name type="common">Green alga</name>
    <name type="synonym">Haematococcus pluvialis</name>
    <dbReference type="NCBI Taxonomy" id="44745"/>
    <lineage>
        <taxon>Eukaryota</taxon>
        <taxon>Viridiplantae</taxon>
        <taxon>Chlorophyta</taxon>
        <taxon>core chlorophytes</taxon>
        <taxon>Chlorophyceae</taxon>
        <taxon>CS clade</taxon>
        <taxon>Chlamydomonadales</taxon>
        <taxon>Haematococcaceae</taxon>
        <taxon>Haematococcus</taxon>
    </lineage>
</organism>
<keyword evidence="2" id="KW-1185">Reference proteome</keyword>